<dbReference type="OrthoDB" id="5293556at2"/>
<evidence type="ECO:0000313" key="4">
    <source>
        <dbReference type="EMBL" id="KMM83200.1"/>
    </source>
</evidence>
<dbReference type="EMBL" id="FNRS01000001">
    <property type="protein sequence ID" value="SEC77080.1"/>
    <property type="molecule type" value="Genomic_DNA"/>
</dbReference>
<dbReference type="AlphaFoldDB" id="A0A0J6GNN5"/>
<feature type="domain" description="HTH tetR-type" evidence="3">
    <location>
        <begin position="11"/>
        <end position="71"/>
    </location>
</feature>
<feature type="DNA-binding region" description="H-T-H motif" evidence="2">
    <location>
        <begin position="34"/>
        <end position="53"/>
    </location>
</feature>
<dbReference type="EMBL" id="JYLA01000008">
    <property type="protein sequence ID" value="KMM83200.1"/>
    <property type="molecule type" value="Genomic_DNA"/>
</dbReference>
<dbReference type="InterPro" id="IPR049484">
    <property type="entry name" value="Rv0078-like_C"/>
</dbReference>
<dbReference type="PANTHER" id="PTHR30055">
    <property type="entry name" value="HTH-TYPE TRANSCRIPTIONAL REGULATOR RUTR"/>
    <property type="match status" value="1"/>
</dbReference>
<dbReference type="PRINTS" id="PR00455">
    <property type="entry name" value="HTHTETR"/>
</dbReference>
<comment type="caution">
    <text evidence="4">The sequence shown here is derived from an EMBL/GenBank/DDBJ whole genome shotgun (WGS) entry which is preliminary data.</text>
</comment>
<name>A0A0J6GNN5_PSETA</name>
<keyword evidence="7" id="KW-1185">Reference proteome</keyword>
<dbReference type="Pfam" id="PF00440">
    <property type="entry name" value="TetR_N"/>
    <property type="match status" value="1"/>
</dbReference>
<organism evidence="4 6">
    <name type="scientific">Pseudomonas taetrolens</name>
    <dbReference type="NCBI Taxonomy" id="47884"/>
    <lineage>
        <taxon>Bacteria</taxon>
        <taxon>Pseudomonadati</taxon>
        <taxon>Pseudomonadota</taxon>
        <taxon>Gammaproteobacteria</taxon>
        <taxon>Pseudomonadales</taxon>
        <taxon>Pseudomonadaceae</taxon>
        <taxon>Pseudomonas</taxon>
    </lineage>
</organism>
<evidence type="ECO:0000313" key="5">
    <source>
        <dbReference type="EMBL" id="SEC77080.1"/>
    </source>
</evidence>
<reference evidence="4 6" key="1">
    <citation type="submission" date="2015-02" db="EMBL/GenBank/DDBJ databases">
        <title>Pseudomonas helleri sp. nov. and Pseudomonas weihenstephanensis sp. nov., isolated from raw cows milk.</title>
        <authorList>
            <person name="von Neubeck M."/>
            <person name="Huptas C."/>
            <person name="Wenning M."/>
            <person name="Scherer S."/>
        </authorList>
    </citation>
    <scope>NUCLEOTIDE SEQUENCE [LARGE SCALE GENOMIC DNA]</scope>
    <source>
        <strain evidence="4 6">DSM 21104</strain>
    </source>
</reference>
<proteinExistence type="predicted"/>
<evidence type="ECO:0000313" key="6">
    <source>
        <dbReference type="Proteomes" id="UP000036395"/>
    </source>
</evidence>
<reference evidence="5 7" key="2">
    <citation type="submission" date="2016-10" db="EMBL/GenBank/DDBJ databases">
        <authorList>
            <person name="Varghese N."/>
            <person name="Submissions S."/>
        </authorList>
    </citation>
    <scope>NUCLEOTIDE SEQUENCE [LARGE SCALE GENOMIC DNA]</scope>
    <source>
        <strain evidence="5 7">BS3652</strain>
    </source>
</reference>
<evidence type="ECO:0000256" key="1">
    <source>
        <dbReference type="ARBA" id="ARBA00023125"/>
    </source>
</evidence>
<dbReference type="GO" id="GO:0000976">
    <property type="term" value="F:transcription cis-regulatory region binding"/>
    <property type="evidence" value="ECO:0007669"/>
    <property type="project" value="TreeGrafter"/>
</dbReference>
<dbReference type="SUPFAM" id="SSF46689">
    <property type="entry name" value="Homeodomain-like"/>
    <property type="match status" value="1"/>
</dbReference>
<dbReference type="PATRIC" id="fig|47884.3.peg.4219"/>
<sequence>MAPKARSQMIEETRAKLLEAARHAFGSVGYAQTSMDDLTASVGLTRGALYHHFGDKKGLLLAVVQQLDVELDAQLAQVFEQALSPWEGFKGRCRMFLEMALEVEVQRIMLRDAPSVLGSEYLQSSQSECSSSLAAMLQDLMDTRVVRRTDPEALARLIQGGLMDTSFWIAGDNHPPQRLVAALDSLDLMLNGILRAPQPDLAG</sequence>
<dbReference type="PANTHER" id="PTHR30055:SF223">
    <property type="entry name" value="HTH-TYPE TRANSCRIPTIONAL REGULATOR UIDR"/>
    <property type="match status" value="1"/>
</dbReference>
<evidence type="ECO:0000313" key="7">
    <source>
        <dbReference type="Proteomes" id="UP000183155"/>
    </source>
</evidence>
<dbReference type="InterPro" id="IPR050109">
    <property type="entry name" value="HTH-type_TetR-like_transc_reg"/>
</dbReference>
<accession>A0A0J6GNN5</accession>
<dbReference type="Pfam" id="PF21351">
    <property type="entry name" value="TetR_C_41"/>
    <property type="match status" value="1"/>
</dbReference>
<gene>
    <name evidence="5" type="ORF">SAMN04490203_3084</name>
    <name evidence="4" type="ORF">TU78_18610</name>
</gene>
<dbReference type="GO" id="GO:0003700">
    <property type="term" value="F:DNA-binding transcription factor activity"/>
    <property type="evidence" value="ECO:0007669"/>
    <property type="project" value="TreeGrafter"/>
</dbReference>
<protein>
    <submittedName>
        <fullName evidence="5">DNA-binding transcriptional regulator, AcrR family</fullName>
    </submittedName>
    <submittedName>
        <fullName evidence="4">TetR family transcriptional regulator</fullName>
    </submittedName>
</protein>
<dbReference type="Gene3D" id="1.10.357.10">
    <property type="entry name" value="Tetracycline Repressor, domain 2"/>
    <property type="match status" value="1"/>
</dbReference>
<dbReference type="InterPro" id="IPR001647">
    <property type="entry name" value="HTH_TetR"/>
</dbReference>
<evidence type="ECO:0000256" key="2">
    <source>
        <dbReference type="PROSITE-ProRule" id="PRU00335"/>
    </source>
</evidence>
<dbReference type="RefSeq" id="WP_048383071.1">
    <property type="nucleotide sequence ID" value="NZ_FNRS01000001.1"/>
</dbReference>
<dbReference type="Proteomes" id="UP000036395">
    <property type="component" value="Unassembled WGS sequence"/>
</dbReference>
<keyword evidence="1 2" id="KW-0238">DNA-binding</keyword>
<dbReference type="PROSITE" id="PS01081">
    <property type="entry name" value="HTH_TETR_1"/>
    <property type="match status" value="1"/>
</dbReference>
<dbReference type="PROSITE" id="PS50977">
    <property type="entry name" value="HTH_TETR_2"/>
    <property type="match status" value="1"/>
</dbReference>
<dbReference type="InterPro" id="IPR023772">
    <property type="entry name" value="DNA-bd_HTH_TetR-type_CS"/>
</dbReference>
<dbReference type="InterPro" id="IPR009057">
    <property type="entry name" value="Homeodomain-like_sf"/>
</dbReference>
<dbReference type="Proteomes" id="UP000183155">
    <property type="component" value="Unassembled WGS sequence"/>
</dbReference>
<dbReference type="STRING" id="47884.SAMN04490203_3084"/>
<evidence type="ECO:0000259" key="3">
    <source>
        <dbReference type="PROSITE" id="PS50977"/>
    </source>
</evidence>